<evidence type="ECO:0000313" key="2">
    <source>
        <dbReference type="EMBL" id="RZU43450.1"/>
    </source>
</evidence>
<comment type="caution">
    <text evidence="2">The sequence shown here is derived from an EMBL/GenBank/DDBJ whole genome shotgun (WGS) entry which is preliminary data.</text>
</comment>
<dbReference type="EMBL" id="SHKW01000001">
    <property type="protein sequence ID" value="RZU43450.1"/>
    <property type="molecule type" value="Genomic_DNA"/>
</dbReference>
<dbReference type="GO" id="GO:0010181">
    <property type="term" value="F:FMN binding"/>
    <property type="evidence" value="ECO:0007669"/>
    <property type="project" value="TreeGrafter"/>
</dbReference>
<reference evidence="2 3" key="1">
    <citation type="submission" date="2019-02" db="EMBL/GenBank/DDBJ databases">
        <title>Genomic Encyclopedia of Archaeal and Bacterial Type Strains, Phase II (KMG-II): from individual species to whole genera.</title>
        <authorList>
            <person name="Goeker M."/>
        </authorList>
    </citation>
    <scope>NUCLEOTIDE SEQUENCE [LARGE SCALE GENOMIC DNA]</scope>
    <source>
        <strain evidence="2 3">DSM 18101</strain>
    </source>
</reference>
<dbReference type="GO" id="GO:0005829">
    <property type="term" value="C:cytosol"/>
    <property type="evidence" value="ECO:0007669"/>
    <property type="project" value="TreeGrafter"/>
</dbReference>
<accession>A0A4Q7YZZ7</accession>
<organism evidence="2 3">
    <name type="scientific">Edaphobacter modestus</name>
    <dbReference type="NCBI Taxonomy" id="388466"/>
    <lineage>
        <taxon>Bacteria</taxon>
        <taxon>Pseudomonadati</taxon>
        <taxon>Acidobacteriota</taxon>
        <taxon>Terriglobia</taxon>
        <taxon>Terriglobales</taxon>
        <taxon>Acidobacteriaceae</taxon>
        <taxon>Edaphobacter</taxon>
    </lineage>
</organism>
<proteinExistence type="predicted"/>
<dbReference type="PANTHER" id="PTHR30543">
    <property type="entry name" value="CHROMATE REDUCTASE"/>
    <property type="match status" value="1"/>
</dbReference>
<dbReference type="AlphaFoldDB" id="A0A4Q7YZZ7"/>
<dbReference type="SUPFAM" id="SSF52218">
    <property type="entry name" value="Flavoproteins"/>
    <property type="match status" value="1"/>
</dbReference>
<dbReference type="Pfam" id="PF03358">
    <property type="entry name" value="FMN_red"/>
    <property type="match status" value="1"/>
</dbReference>
<dbReference type="Proteomes" id="UP000292958">
    <property type="component" value="Unassembled WGS sequence"/>
</dbReference>
<name>A0A4Q7YZZ7_9BACT</name>
<dbReference type="InterPro" id="IPR005025">
    <property type="entry name" value="FMN_Rdtase-like_dom"/>
</dbReference>
<dbReference type="InterPro" id="IPR050712">
    <property type="entry name" value="NAD(P)H-dep_reductase"/>
</dbReference>
<gene>
    <name evidence="2" type="ORF">BDD14_5111</name>
</gene>
<dbReference type="InterPro" id="IPR029039">
    <property type="entry name" value="Flavoprotein-like_sf"/>
</dbReference>
<sequence length="191" mass="20958">MSEAGETVRIVGISGSLRRVSFSTALLKVLAERAAPAIDLEVVTLEDIPFYNEDLDIDPAIPAVAALKRKVTESDGVLISTPEYNHGIPGVLKNTLDWLSRPVFESCFKGKPVSIISSSKAFTGGVRAQYQLRETLISMHAHLVMGPEVVVGGVYRHFSDEIYTDEAGLLFMLKSLERLRETVVGRRVMVV</sequence>
<dbReference type="PANTHER" id="PTHR30543:SF21">
    <property type="entry name" value="NAD(P)H-DEPENDENT FMN REDUCTASE LOT6"/>
    <property type="match status" value="1"/>
</dbReference>
<dbReference type="GO" id="GO:0016491">
    <property type="term" value="F:oxidoreductase activity"/>
    <property type="evidence" value="ECO:0007669"/>
    <property type="project" value="InterPro"/>
</dbReference>
<keyword evidence="3" id="KW-1185">Reference proteome</keyword>
<dbReference type="Gene3D" id="3.40.50.360">
    <property type="match status" value="1"/>
</dbReference>
<protein>
    <submittedName>
        <fullName evidence="2">Chromate reductase</fullName>
    </submittedName>
</protein>
<dbReference type="RefSeq" id="WP_130422020.1">
    <property type="nucleotide sequence ID" value="NZ_SHKW01000001.1"/>
</dbReference>
<evidence type="ECO:0000313" key="3">
    <source>
        <dbReference type="Proteomes" id="UP000292958"/>
    </source>
</evidence>
<dbReference type="OrthoDB" id="9806724at2"/>
<feature type="domain" description="NADPH-dependent FMN reductase-like" evidence="1">
    <location>
        <begin position="9"/>
        <end position="152"/>
    </location>
</feature>
<evidence type="ECO:0000259" key="1">
    <source>
        <dbReference type="Pfam" id="PF03358"/>
    </source>
</evidence>